<accession>A0A8R7P4R1</accession>
<dbReference type="EnsemblPlants" id="TuG1812G0100004519.01.T01">
    <property type="protein sequence ID" value="TuG1812G0100004519.01.T01"/>
    <property type="gene ID" value="TuG1812G0100004519.01"/>
</dbReference>
<name>A0A8R7P4R1_TRIUA</name>
<evidence type="ECO:0000313" key="1">
    <source>
        <dbReference type="EnsemblPlants" id="TuG1812G0100004519.01.T01"/>
    </source>
</evidence>
<dbReference type="AlphaFoldDB" id="A0A8R7P4R1"/>
<evidence type="ECO:0000313" key="2">
    <source>
        <dbReference type="Proteomes" id="UP000015106"/>
    </source>
</evidence>
<keyword evidence="2" id="KW-1185">Reference proteome</keyword>
<protein>
    <submittedName>
        <fullName evidence="1">Uncharacterized protein</fullName>
    </submittedName>
</protein>
<reference evidence="1" key="3">
    <citation type="submission" date="2022-06" db="UniProtKB">
        <authorList>
            <consortium name="EnsemblPlants"/>
        </authorList>
    </citation>
    <scope>IDENTIFICATION</scope>
</reference>
<dbReference type="Proteomes" id="UP000015106">
    <property type="component" value="Chromosome 1"/>
</dbReference>
<sequence length="102" mass="10920">FPSRRRLCHLPPPWPPSFLSAYASRGGSGEPSAAAPFHAGRSGGSALQCLAHHVGFRLFRPSMPCKNPFSSAQVSPDLSELQSTLSITRPSPGASRIEFKAF</sequence>
<dbReference type="Gramene" id="TuG1812G0100004519.01.T01">
    <property type="protein sequence ID" value="TuG1812G0100004519.01.T01"/>
    <property type="gene ID" value="TuG1812G0100004519.01"/>
</dbReference>
<reference evidence="1" key="2">
    <citation type="submission" date="2018-03" db="EMBL/GenBank/DDBJ databases">
        <title>The Triticum urartu genome reveals the dynamic nature of wheat genome evolution.</title>
        <authorList>
            <person name="Ling H."/>
            <person name="Ma B."/>
            <person name="Shi X."/>
            <person name="Liu H."/>
            <person name="Dong L."/>
            <person name="Sun H."/>
            <person name="Cao Y."/>
            <person name="Gao Q."/>
            <person name="Zheng S."/>
            <person name="Li Y."/>
            <person name="Yu Y."/>
            <person name="Du H."/>
            <person name="Qi M."/>
            <person name="Li Y."/>
            <person name="Yu H."/>
            <person name="Cui Y."/>
            <person name="Wang N."/>
            <person name="Chen C."/>
            <person name="Wu H."/>
            <person name="Zhao Y."/>
            <person name="Zhang J."/>
            <person name="Li Y."/>
            <person name="Zhou W."/>
            <person name="Zhang B."/>
            <person name="Hu W."/>
            <person name="Eijk M."/>
            <person name="Tang J."/>
            <person name="Witsenboer H."/>
            <person name="Zhao S."/>
            <person name="Li Z."/>
            <person name="Zhang A."/>
            <person name="Wang D."/>
            <person name="Liang C."/>
        </authorList>
    </citation>
    <scope>NUCLEOTIDE SEQUENCE [LARGE SCALE GENOMIC DNA]</scope>
    <source>
        <strain evidence="1">cv. G1812</strain>
    </source>
</reference>
<reference evidence="2" key="1">
    <citation type="journal article" date="2013" name="Nature">
        <title>Draft genome of the wheat A-genome progenitor Triticum urartu.</title>
        <authorList>
            <person name="Ling H.Q."/>
            <person name="Zhao S."/>
            <person name="Liu D."/>
            <person name="Wang J."/>
            <person name="Sun H."/>
            <person name="Zhang C."/>
            <person name="Fan H."/>
            <person name="Li D."/>
            <person name="Dong L."/>
            <person name="Tao Y."/>
            <person name="Gao C."/>
            <person name="Wu H."/>
            <person name="Li Y."/>
            <person name="Cui Y."/>
            <person name="Guo X."/>
            <person name="Zheng S."/>
            <person name="Wang B."/>
            <person name="Yu K."/>
            <person name="Liang Q."/>
            <person name="Yang W."/>
            <person name="Lou X."/>
            <person name="Chen J."/>
            <person name="Feng M."/>
            <person name="Jian J."/>
            <person name="Zhang X."/>
            <person name="Luo G."/>
            <person name="Jiang Y."/>
            <person name="Liu J."/>
            <person name="Wang Z."/>
            <person name="Sha Y."/>
            <person name="Zhang B."/>
            <person name="Wu H."/>
            <person name="Tang D."/>
            <person name="Shen Q."/>
            <person name="Xue P."/>
            <person name="Zou S."/>
            <person name="Wang X."/>
            <person name="Liu X."/>
            <person name="Wang F."/>
            <person name="Yang Y."/>
            <person name="An X."/>
            <person name="Dong Z."/>
            <person name="Zhang K."/>
            <person name="Zhang X."/>
            <person name="Luo M.C."/>
            <person name="Dvorak J."/>
            <person name="Tong Y."/>
            <person name="Wang J."/>
            <person name="Yang H."/>
            <person name="Li Z."/>
            <person name="Wang D."/>
            <person name="Zhang A."/>
            <person name="Wang J."/>
        </authorList>
    </citation>
    <scope>NUCLEOTIDE SEQUENCE</scope>
    <source>
        <strain evidence="2">cv. G1812</strain>
    </source>
</reference>
<organism evidence="1 2">
    <name type="scientific">Triticum urartu</name>
    <name type="common">Red wild einkorn</name>
    <name type="synonym">Crithodium urartu</name>
    <dbReference type="NCBI Taxonomy" id="4572"/>
    <lineage>
        <taxon>Eukaryota</taxon>
        <taxon>Viridiplantae</taxon>
        <taxon>Streptophyta</taxon>
        <taxon>Embryophyta</taxon>
        <taxon>Tracheophyta</taxon>
        <taxon>Spermatophyta</taxon>
        <taxon>Magnoliopsida</taxon>
        <taxon>Liliopsida</taxon>
        <taxon>Poales</taxon>
        <taxon>Poaceae</taxon>
        <taxon>BOP clade</taxon>
        <taxon>Pooideae</taxon>
        <taxon>Triticodae</taxon>
        <taxon>Triticeae</taxon>
        <taxon>Triticinae</taxon>
        <taxon>Triticum</taxon>
    </lineage>
</organism>
<proteinExistence type="predicted"/>